<dbReference type="AlphaFoldDB" id="A0A8X8XJ76"/>
<organism evidence="2">
    <name type="scientific">Salvia splendens</name>
    <name type="common">Scarlet sage</name>
    <dbReference type="NCBI Taxonomy" id="180675"/>
    <lineage>
        <taxon>Eukaryota</taxon>
        <taxon>Viridiplantae</taxon>
        <taxon>Streptophyta</taxon>
        <taxon>Embryophyta</taxon>
        <taxon>Tracheophyta</taxon>
        <taxon>Spermatophyta</taxon>
        <taxon>Magnoliopsida</taxon>
        <taxon>eudicotyledons</taxon>
        <taxon>Gunneridae</taxon>
        <taxon>Pentapetalae</taxon>
        <taxon>asterids</taxon>
        <taxon>lamiids</taxon>
        <taxon>Lamiales</taxon>
        <taxon>Lamiaceae</taxon>
        <taxon>Nepetoideae</taxon>
        <taxon>Mentheae</taxon>
        <taxon>Salviinae</taxon>
        <taxon>Salvia</taxon>
        <taxon>Salvia subgen. Calosphace</taxon>
        <taxon>core Calosphace</taxon>
    </lineage>
</organism>
<sequence>MMRNGLGEAGGVRDVVDRSVLNQKRWIAFLDRVLREETEFPRRKERRKILATTRKEMKSGGAEGDAENSVSECGGSWRRMQQVEARRVRRSHSGKVVRMKKDGFDSRRGKKIHAQLVLSGLSANLYAMTSLMNLYANANGMPRRVLDLVAGVKEKRSRA</sequence>
<gene>
    <name evidence="2" type="ORF">SASPL_126614</name>
</gene>
<comment type="caution">
    <text evidence="2">The sequence shown here is derived from an EMBL/GenBank/DDBJ whole genome shotgun (WGS) entry which is preliminary data.</text>
</comment>
<keyword evidence="3" id="KW-1185">Reference proteome</keyword>
<reference evidence="2" key="2">
    <citation type="submission" date="2020-08" db="EMBL/GenBank/DDBJ databases">
        <title>Plant Genome Project.</title>
        <authorList>
            <person name="Zhang R.-G."/>
        </authorList>
    </citation>
    <scope>NUCLEOTIDE SEQUENCE</scope>
    <source>
        <strain evidence="2">Huo1</strain>
        <tissue evidence="2">Leaf</tissue>
    </source>
</reference>
<proteinExistence type="predicted"/>
<feature type="region of interest" description="Disordered" evidence="1">
    <location>
        <begin position="54"/>
        <end position="76"/>
    </location>
</feature>
<reference evidence="2" key="1">
    <citation type="submission" date="2018-01" db="EMBL/GenBank/DDBJ databases">
        <authorList>
            <person name="Mao J.F."/>
        </authorList>
    </citation>
    <scope>NUCLEOTIDE SEQUENCE</scope>
    <source>
        <strain evidence="2">Huo1</strain>
        <tissue evidence="2">Leaf</tissue>
    </source>
</reference>
<dbReference type="EMBL" id="PNBA02000009">
    <property type="protein sequence ID" value="KAG6413899.1"/>
    <property type="molecule type" value="Genomic_DNA"/>
</dbReference>
<protein>
    <submittedName>
        <fullName evidence="2">Uncharacterized protein</fullName>
    </submittedName>
</protein>
<name>A0A8X8XJ76_SALSN</name>
<dbReference type="Proteomes" id="UP000298416">
    <property type="component" value="Unassembled WGS sequence"/>
</dbReference>
<accession>A0A8X8XJ76</accession>
<evidence type="ECO:0000313" key="2">
    <source>
        <dbReference type="EMBL" id="KAG6413899.1"/>
    </source>
</evidence>
<evidence type="ECO:0000313" key="3">
    <source>
        <dbReference type="Proteomes" id="UP000298416"/>
    </source>
</evidence>
<evidence type="ECO:0000256" key="1">
    <source>
        <dbReference type="SAM" id="MobiDB-lite"/>
    </source>
</evidence>